<keyword evidence="1" id="KW-0808">Transferase</keyword>
<protein>
    <submittedName>
        <fullName evidence="1">Glycosyltransferase</fullName>
    </submittedName>
</protein>
<dbReference type="GO" id="GO:0016740">
    <property type="term" value="F:transferase activity"/>
    <property type="evidence" value="ECO:0007669"/>
    <property type="project" value="UniProtKB-KW"/>
</dbReference>
<keyword evidence="2" id="KW-1185">Reference proteome</keyword>
<dbReference type="SUPFAM" id="SSF53448">
    <property type="entry name" value="Nucleotide-diphospho-sugar transferases"/>
    <property type="match status" value="1"/>
</dbReference>
<proteinExistence type="predicted"/>
<gene>
    <name evidence="1" type="ORF">CJD38_01270</name>
</gene>
<comment type="caution">
    <text evidence="1">The sequence shown here is derived from an EMBL/GenBank/DDBJ whole genome shotgun (WGS) entry which is preliminary data.</text>
</comment>
<dbReference type="EMBL" id="QANS01000001">
    <property type="protein sequence ID" value="PTU32778.1"/>
    <property type="molecule type" value="Genomic_DNA"/>
</dbReference>
<reference evidence="1 2" key="1">
    <citation type="submission" date="2018-04" db="EMBL/GenBank/DDBJ databases">
        <title>Novel species isolated from glacier.</title>
        <authorList>
            <person name="Liu Q."/>
            <person name="Xin Y.-H."/>
        </authorList>
    </citation>
    <scope>NUCLEOTIDE SEQUENCE [LARGE SCALE GENOMIC DNA]</scope>
    <source>
        <strain evidence="1 2">GT1R17</strain>
    </source>
</reference>
<organism evidence="1 2">
    <name type="scientific">Stenotrophobium rhamnosiphilum</name>
    <dbReference type="NCBI Taxonomy" id="2029166"/>
    <lineage>
        <taxon>Bacteria</taxon>
        <taxon>Pseudomonadati</taxon>
        <taxon>Pseudomonadota</taxon>
        <taxon>Gammaproteobacteria</taxon>
        <taxon>Nevskiales</taxon>
        <taxon>Nevskiaceae</taxon>
        <taxon>Stenotrophobium</taxon>
    </lineage>
</organism>
<dbReference type="InterPro" id="IPR029044">
    <property type="entry name" value="Nucleotide-diphossugar_trans"/>
</dbReference>
<sequence length="235" mass="26851">MKWGTKYPANDVNRLYQAVRASTPGDIRFYCLTDDANGIDTGITVLPIPDLPLSMGGAERGWRKLALFNPQLTAIQGPTLFLDLDMIIVGSLAPFFEVGQDFSVIKDYKRIRYRNRYTGNTSVFLYIGGQDYGMYPRLQELGPAVATMYRNEQEFLSDTMRLIGKLRYWPRSWCPSYKYDCIPSFPMSLWQTPQMPADAKVLVFHGHPKPEEAAIGAGNKWYRPTRAAPWLSRYL</sequence>
<accession>A0A2T5MJP0</accession>
<evidence type="ECO:0000313" key="1">
    <source>
        <dbReference type="EMBL" id="PTU32778.1"/>
    </source>
</evidence>
<evidence type="ECO:0000313" key="2">
    <source>
        <dbReference type="Proteomes" id="UP000244248"/>
    </source>
</evidence>
<dbReference type="Proteomes" id="UP000244248">
    <property type="component" value="Unassembled WGS sequence"/>
</dbReference>
<dbReference type="AlphaFoldDB" id="A0A2T5MJP0"/>
<name>A0A2T5MJP0_9GAMM</name>